<comment type="caution">
    <text evidence="4">The sequence shown here is derived from an EMBL/GenBank/DDBJ whole genome shotgun (WGS) entry which is preliminary data.</text>
</comment>
<evidence type="ECO:0000256" key="3">
    <source>
        <dbReference type="SAM" id="SignalP"/>
    </source>
</evidence>
<dbReference type="PANTHER" id="PTHR45586:SF1">
    <property type="entry name" value="LIPOPOLYSACCHARIDE ASSEMBLY PROTEIN B"/>
    <property type="match status" value="1"/>
</dbReference>
<evidence type="ECO:0000256" key="1">
    <source>
        <dbReference type="ARBA" id="ARBA00022737"/>
    </source>
</evidence>
<organism evidence="4 5">
    <name type="scientific">Pedobacter metabolipauper</name>
    <dbReference type="NCBI Taxonomy" id="425513"/>
    <lineage>
        <taxon>Bacteria</taxon>
        <taxon>Pseudomonadati</taxon>
        <taxon>Bacteroidota</taxon>
        <taxon>Sphingobacteriia</taxon>
        <taxon>Sphingobacteriales</taxon>
        <taxon>Sphingobacteriaceae</taxon>
        <taxon>Pedobacter</taxon>
    </lineage>
</organism>
<dbReference type="EMBL" id="SNYC01000005">
    <property type="protein sequence ID" value="TDQ08578.1"/>
    <property type="molecule type" value="Genomic_DNA"/>
</dbReference>
<dbReference type="InterPro" id="IPR051012">
    <property type="entry name" value="CellSynth/LPSAsmb/PSIAsmb"/>
</dbReference>
<gene>
    <name evidence="4" type="ORF">ATK78_3094</name>
</gene>
<keyword evidence="1" id="KW-0677">Repeat</keyword>
<dbReference type="SUPFAM" id="SSF48452">
    <property type="entry name" value="TPR-like"/>
    <property type="match status" value="1"/>
</dbReference>
<dbReference type="Pfam" id="PF13181">
    <property type="entry name" value="TPR_8"/>
    <property type="match status" value="3"/>
</dbReference>
<proteinExistence type="predicted"/>
<dbReference type="Pfam" id="PF13432">
    <property type="entry name" value="TPR_16"/>
    <property type="match status" value="1"/>
</dbReference>
<dbReference type="OrthoDB" id="1221582at2"/>
<dbReference type="InterPro" id="IPR011990">
    <property type="entry name" value="TPR-like_helical_dom_sf"/>
</dbReference>
<keyword evidence="5" id="KW-1185">Reference proteome</keyword>
<evidence type="ECO:0000313" key="4">
    <source>
        <dbReference type="EMBL" id="TDQ08578.1"/>
    </source>
</evidence>
<protein>
    <submittedName>
        <fullName evidence="4">Tetratricopeptide repeat protein</fullName>
    </submittedName>
</protein>
<dbReference type="PANTHER" id="PTHR45586">
    <property type="entry name" value="TPR REPEAT-CONTAINING PROTEIN PA4667"/>
    <property type="match status" value="1"/>
</dbReference>
<dbReference type="SUPFAM" id="SSF81901">
    <property type="entry name" value="HCP-like"/>
    <property type="match status" value="1"/>
</dbReference>
<accession>A0A4R6SU80</accession>
<dbReference type="Proteomes" id="UP000295620">
    <property type="component" value="Unassembled WGS sequence"/>
</dbReference>
<sequence length="379" mass="43452">MKRLCFLFFILIGVQFSNAQSGIKLDNEKLLDYYQTQRYAEAALYLQSIFKEDTENPKEIAQLAYANIMANKLTEAQKNYLKLYAQQPKNLAILFNLATINIKRGNNEKAKGYYQEILTIDSTNYRVYKQLADISPNLVEKFSFLLKANKLNPIDGEIAFDLTQFYLDMKDYARAKSTLYPALNADTANLQLLKMKVPICLFMKEFDESIATGLRLLSYGDSSNFVVSNMAKSYYSKLDYTNALKYFLMVDVTTFDAEALSYNLGLTYRGLKDYKNSIPQFKAAIKAGISDGISRYYGLLGDSYERVDQNDEANAAYKKGLNFDNDGSLLYNIALVYESKLNDKKNAIVYYERYLNTIKPEIQPKLIGFLKEKIVELKK</sequence>
<evidence type="ECO:0000256" key="2">
    <source>
        <dbReference type="ARBA" id="ARBA00022803"/>
    </source>
</evidence>
<dbReference type="AlphaFoldDB" id="A0A4R6SU80"/>
<keyword evidence="3" id="KW-0732">Signal</keyword>
<evidence type="ECO:0000313" key="5">
    <source>
        <dbReference type="Proteomes" id="UP000295620"/>
    </source>
</evidence>
<keyword evidence="2" id="KW-0802">TPR repeat</keyword>
<dbReference type="RefSeq" id="WP_133576935.1">
    <property type="nucleotide sequence ID" value="NZ_SNYC01000005.1"/>
</dbReference>
<name>A0A4R6SU80_9SPHI</name>
<reference evidence="4 5" key="1">
    <citation type="submission" date="2019-03" db="EMBL/GenBank/DDBJ databases">
        <title>Genomic Encyclopedia of Archaeal and Bacterial Type Strains, Phase II (KMG-II): from individual species to whole genera.</title>
        <authorList>
            <person name="Goeker M."/>
        </authorList>
    </citation>
    <scope>NUCLEOTIDE SEQUENCE [LARGE SCALE GENOMIC DNA]</scope>
    <source>
        <strain evidence="4 5">DSM 19035</strain>
    </source>
</reference>
<dbReference type="InterPro" id="IPR019734">
    <property type="entry name" value="TPR_rpt"/>
</dbReference>
<feature type="chain" id="PRO_5020949324" evidence="3">
    <location>
        <begin position="20"/>
        <end position="379"/>
    </location>
</feature>
<feature type="signal peptide" evidence="3">
    <location>
        <begin position="1"/>
        <end position="19"/>
    </location>
</feature>
<dbReference type="Gene3D" id="1.25.40.10">
    <property type="entry name" value="Tetratricopeptide repeat domain"/>
    <property type="match status" value="3"/>
</dbReference>
<dbReference type="SMART" id="SM00028">
    <property type="entry name" value="TPR"/>
    <property type="match status" value="4"/>
</dbReference>